<keyword evidence="7 8" id="KW-0472">Membrane</keyword>
<dbReference type="InterPro" id="IPR045863">
    <property type="entry name" value="CorA_TM1_TM2"/>
</dbReference>
<dbReference type="NCBIfam" id="TIGR00383">
    <property type="entry name" value="corA"/>
    <property type="match status" value="1"/>
</dbReference>
<keyword evidence="6 8" id="KW-1133">Transmembrane helix</keyword>
<evidence type="ECO:0000256" key="1">
    <source>
        <dbReference type="ARBA" id="ARBA00004651"/>
    </source>
</evidence>
<keyword evidence="4 8" id="KW-1003">Cell membrane</keyword>
<evidence type="ECO:0000256" key="2">
    <source>
        <dbReference type="ARBA" id="ARBA00009765"/>
    </source>
</evidence>
<keyword evidence="10" id="KW-1185">Reference proteome</keyword>
<dbReference type="SUPFAM" id="SSF143865">
    <property type="entry name" value="CorA soluble domain-like"/>
    <property type="match status" value="1"/>
</dbReference>
<comment type="caution">
    <text evidence="9">The sequence shown here is derived from an EMBL/GenBank/DDBJ whole genome shotgun (WGS) entry which is preliminary data.</text>
</comment>
<feature type="transmembrane region" description="Helical" evidence="8">
    <location>
        <begin position="296"/>
        <end position="316"/>
    </location>
</feature>
<comment type="subcellular location">
    <subcellularLocation>
        <location evidence="1">Cell membrane</location>
        <topology evidence="1">Multi-pass membrane protein</topology>
    </subcellularLocation>
    <subcellularLocation>
        <location evidence="8">Membrane</location>
        <topology evidence="8">Multi-pass membrane protein</topology>
    </subcellularLocation>
</comment>
<dbReference type="Gene3D" id="3.30.460.20">
    <property type="entry name" value="CorA soluble domain-like"/>
    <property type="match status" value="1"/>
</dbReference>
<evidence type="ECO:0000256" key="8">
    <source>
        <dbReference type="RuleBase" id="RU362010"/>
    </source>
</evidence>
<evidence type="ECO:0000256" key="4">
    <source>
        <dbReference type="ARBA" id="ARBA00022475"/>
    </source>
</evidence>
<keyword evidence="8" id="KW-0406">Ion transport</keyword>
<dbReference type="CDD" id="cd12828">
    <property type="entry name" value="TmCorA-like_1"/>
    <property type="match status" value="1"/>
</dbReference>
<evidence type="ECO:0000256" key="6">
    <source>
        <dbReference type="ARBA" id="ARBA00022989"/>
    </source>
</evidence>
<dbReference type="EMBL" id="JAESWC010000008">
    <property type="protein sequence ID" value="MBL4936744.1"/>
    <property type="molecule type" value="Genomic_DNA"/>
</dbReference>
<evidence type="ECO:0000313" key="10">
    <source>
        <dbReference type="Proteomes" id="UP000632377"/>
    </source>
</evidence>
<comment type="similarity">
    <text evidence="2 8">Belongs to the CorA metal ion transporter (MIT) (TC 1.A.35) family.</text>
</comment>
<keyword evidence="3 8" id="KW-0813">Transport</keyword>
<evidence type="ECO:0000256" key="5">
    <source>
        <dbReference type="ARBA" id="ARBA00022692"/>
    </source>
</evidence>
<dbReference type="InterPro" id="IPR045861">
    <property type="entry name" value="CorA_cytoplasmic_dom"/>
</dbReference>
<evidence type="ECO:0000256" key="7">
    <source>
        <dbReference type="ARBA" id="ARBA00023136"/>
    </source>
</evidence>
<feature type="transmembrane region" description="Helical" evidence="8">
    <location>
        <begin position="328"/>
        <end position="348"/>
    </location>
</feature>
<dbReference type="PANTHER" id="PTHR46494">
    <property type="entry name" value="CORA FAMILY METAL ION TRANSPORTER (EUROFUNG)"/>
    <property type="match status" value="1"/>
</dbReference>
<keyword evidence="8" id="KW-0460">Magnesium</keyword>
<dbReference type="SUPFAM" id="SSF144083">
    <property type="entry name" value="Magnesium transport protein CorA, transmembrane region"/>
    <property type="match status" value="1"/>
</dbReference>
<protein>
    <recommendedName>
        <fullName evidence="8">Magnesium transport protein CorA</fullName>
    </recommendedName>
</protein>
<proteinExistence type="inferred from homology"/>
<comment type="function">
    <text evidence="8">Mediates influx of magnesium ions.</text>
</comment>
<dbReference type="Pfam" id="PF01544">
    <property type="entry name" value="CorA"/>
    <property type="match status" value="1"/>
</dbReference>
<accession>A0ABS1TBL1</accession>
<name>A0ABS1TBL1_9CLOT</name>
<organism evidence="9 10">
    <name type="scientific">Clostridium rhizosphaerae</name>
    <dbReference type="NCBI Taxonomy" id="2803861"/>
    <lineage>
        <taxon>Bacteria</taxon>
        <taxon>Bacillati</taxon>
        <taxon>Bacillota</taxon>
        <taxon>Clostridia</taxon>
        <taxon>Eubacteriales</taxon>
        <taxon>Clostridiaceae</taxon>
        <taxon>Clostridium</taxon>
    </lineage>
</organism>
<evidence type="ECO:0000256" key="3">
    <source>
        <dbReference type="ARBA" id="ARBA00022448"/>
    </source>
</evidence>
<dbReference type="RefSeq" id="WP_202749500.1">
    <property type="nucleotide sequence ID" value="NZ_JAESWC010000008.1"/>
</dbReference>
<sequence length="354" mass="41439">MSKYIKGTRKKAGKSPGTLIHVGDYTSENIELTMIEYNKGFSKISQLDSIEECFSMKETDTIKWVNIEGLHDISIIEKIGKKFNFHPLMLEDILNTNQRPKMDDYDDYIFIVFKMVYYNEEVKEIVTEQVSFVLVDNYVFSFQEFKGDVFDGVRERIQSGKGNIRKLGADYLIYALVDSIVDSYFFILEQIGNTSEDIEHKLMEEPQKEVLQSIYSLKREMIYLNNSIWPLREVIGNLTRTDSQLIKQNTVLYLRDVYDHVIQVIDIIESYRDIMSGMLDTYLSSISNRTNDVMKVLTIFSTIFIPLTFLAGIYGMNFKNIPELEIPWAYPAFWAVTIIIVLVMLDYFRRKKWL</sequence>
<evidence type="ECO:0000313" key="9">
    <source>
        <dbReference type="EMBL" id="MBL4936744.1"/>
    </source>
</evidence>
<dbReference type="InterPro" id="IPR004488">
    <property type="entry name" value="Mg/Co-transport_prot_CorA"/>
</dbReference>
<gene>
    <name evidence="8 9" type="primary">corA</name>
    <name evidence="9" type="ORF">JK636_13350</name>
</gene>
<keyword evidence="5 8" id="KW-0812">Transmembrane</keyword>
<dbReference type="Gene3D" id="1.20.58.340">
    <property type="entry name" value="Magnesium transport protein CorA, transmembrane region"/>
    <property type="match status" value="2"/>
</dbReference>
<dbReference type="Proteomes" id="UP000632377">
    <property type="component" value="Unassembled WGS sequence"/>
</dbReference>
<dbReference type="PANTHER" id="PTHR46494:SF1">
    <property type="entry name" value="CORA FAMILY METAL ION TRANSPORTER (EUROFUNG)"/>
    <property type="match status" value="1"/>
</dbReference>
<reference evidence="9 10" key="1">
    <citation type="submission" date="2021-01" db="EMBL/GenBank/DDBJ databases">
        <title>Genome public.</title>
        <authorList>
            <person name="Liu C."/>
            <person name="Sun Q."/>
        </authorList>
    </citation>
    <scope>NUCLEOTIDE SEQUENCE [LARGE SCALE GENOMIC DNA]</scope>
    <source>
        <strain evidence="9 10">YIM B02515</strain>
    </source>
</reference>
<dbReference type="InterPro" id="IPR002523">
    <property type="entry name" value="MgTranspt_CorA/ZnTranspt_ZntB"/>
</dbReference>